<dbReference type="OrthoDB" id="8678477at2"/>
<keyword evidence="2" id="KW-0732">Signal</keyword>
<dbReference type="SUPFAM" id="SSF53850">
    <property type="entry name" value="Periplasmic binding protein-like II"/>
    <property type="match status" value="1"/>
</dbReference>
<dbReference type="PANTHER" id="PTHR42928:SF5">
    <property type="entry name" value="BLR1237 PROTEIN"/>
    <property type="match status" value="1"/>
</dbReference>
<name>A0A1M5T9T6_9BURK</name>
<comment type="similarity">
    <text evidence="1">Belongs to the UPF0065 (bug) family.</text>
</comment>
<dbReference type="InterPro" id="IPR042100">
    <property type="entry name" value="Bug_dom1"/>
</dbReference>
<evidence type="ECO:0000313" key="3">
    <source>
        <dbReference type="EMBL" id="SHH47527.1"/>
    </source>
</evidence>
<keyword evidence="3" id="KW-0675">Receptor</keyword>
<evidence type="ECO:0000313" key="4">
    <source>
        <dbReference type="Proteomes" id="UP000184226"/>
    </source>
</evidence>
<dbReference type="Pfam" id="PF03401">
    <property type="entry name" value="TctC"/>
    <property type="match status" value="1"/>
</dbReference>
<dbReference type="RefSeq" id="WP_073102474.1">
    <property type="nucleotide sequence ID" value="NZ_FQXE01000003.1"/>
</dbReference>
<dbReference type="PANTHER" id="PTHR42928">
    <property type="entry name" value="TRICARBOXYLATE-BINDING PROTEIN"/>
    <property type="match status" value="1"/>
</dbReference>
<accession>A0A1M5T9T6</accession>
<dbReference type="CDD" id="cd13578">
    <property type="entry name" value="PBP2_Bug27"/>
    <property type="match status" value="1"/>
</dbReference>
<evidence type="ECO:0000256" key="1">
    <source>
        <dbReference type="ARBA" id="ARBA00006987"/>
    </source>
</evidence>
<evidence type="ECO:0000256" key="2">
    <source>
        <dbReference type="SAM" id="SignalP"/>
    </source>
</evidence>
<proteinExistence type="inferred from homology"/>
<feature type="signal peptide" evidence="2">
    <location>
        <begin position="1"/>
        <end position="29"/>
    </location>
</feature>
<dbReference type="Proteomes" id="UP000184226">
    <property type="component" value="Unassembled WGS sequence"/>
</dbReference>
<sequence>MPRPAAVLSGCAAALCAIALAGLAPGAAAAPADAGAGAYPARPITLVVTFPPGGGTDTLARRLAAGLEHDLGQAVVVENRAGASGNIGAQAVARARPDGYTLLVVNSSYAINPGVYGKLGFSPQTDLLGVINVAFVPSVLVTAAGTQWKTLRQALDARGAEAGAAAPAYASCGNGTPQHLAGEMLLRRTGAAWLHVPYRGCGPALAGVLGGDVALGMVTASSALPLLQAGALRALAVTSPQRSPLLPGVPTVAEQGLAGYELDQWHGLLAPAGTPPAIIERLNGAVAAIMRRPEMARDLRAMGYDTAASTAPAFQAMIARDMARFGRLTREMGLRAD</sequence>
<keyword evidence="4" id="KW-1185">Reference proteome</keyword>
<dbReference type="PIRSF" id="PIRSF017082">
    <property type="entry name" value="YflP"/>
    <property type="match status" value="1"/>
</dbReference>
<gene>
    <name evidence="3" type="ORF">SAMN04488135_103311</name>
</gene>
<dbReference type="Gene3D" id="3.40.190.10">
    <property type="entry name" value="Periplasmic binding protein-like II"/>
    <property type="match status" value="1"/>
</dbReference>
<dbReference type="InterPro" id="IPR005064">
    <property type="entry name" value="BUG"/>
</dbReference>
<feature type="chain" id="PRO_5012409488" evidence="2">
    <location>
        <begin position="30"/>
        <end position="337"/>
    </location>
</feature>
<protein>
    <submittedName>
        <fullName evidence="3">Tripartite-type tricarboxylate transporter, receptor component TctC</fullName>
    </submittedName>
</protein>
<reference evidence="3 4" key="1">
    <citation type="submission" date="2016-11" db="EMBL/GenBank/DDBJ databases">
        <authorList>
            <person name="Jaros S."/>
            <person name="Januszkiewicz K."/>
            <person name="Wedrychowicz H."/>
        </authorList>
    </citation>
    <scope>NUCLEOTIDE SEQUENCE [LARGE SCALE GENOMIC DNA]</scope>
    <source>
        <strain evidence="3 4">CGMCC 1.10190</strain>
    </source>
</reference>
<dbReference type="EMBL" id="FQXE01000003">
    <property type="protein sequence ID" value="SHH47527.1"/>
    <property type="molecule type" value="Genomic_DNA"/>
</dbReference>
<dbReference type="STRING" id="658167.SAMN04488135_103311"/>
<dbReference type="Gene3D" id="3.40.190.150">
    <property type="entry name" value="Bordetella uptake gene, domain 1"/>
    <property type="match status" value="1"/>
</dbReference>
<dbReference type="AlphaFoldDB" id="A0A1M5T9T6"/>
<organism evidence="3 4">
    <name type="scientific">Pollutimonas bauzanensis</name>
    <dbReference type="NCBI Taxonomy" id="658167"/>
    <lineage>
        <taxon>Bacteria</taxon>
        <taxon>Pseudomonadati</taxon>
        <taxon>Pseudomonadota</taxon>
        <taxon>Betaproteobacteria</taxon>
        <taxon>Burkholderiales</taxon>
        <taxon>Alcaligenaceae</taxon>
        <taxon>Pollutimonas</taxon>
    </lineage>
</organism>